<feature type="domain" description="EngA-type G" evidence="12">
    <location>
        <begin position="180"/>
        <end position="355"/>
    </location>
</feature>
<dbReference type="PROSITE" id="PS51712">
    <property type="entry name" value="G_ENGA"/>
    <property type="match status" value="2"/>
</dbReference>
<feature type="binding site" evidence="9">
    <location>
        <begin position="14"/>
        <end position="21"/>
    </location>
    <ligand>
        <name>GTP</name>
        <dbReference type="ChEBI" id="CHEBI:37565"/>
        <label>1</label>
    </ligand>
</feature>
<dbReference type="InterPro" id="IPR027417">
    <property type="entry name" value="P-loop_NTPase"/>
</dbReference>
<keyword evidence="6 9" id="KW-0342">GTP-binding</keyword>
<evidence type="ECO:0000256" key="7">
    <source>
        <dbReference type="ARBA" id="ARBA00032345"/>
    </source>
</evidence>
<dbReference type="PIRSF" id="PIRSF006485">
    <property type="entry name" value="GTP-binding_EngA"/>
    <property type="match status" value="1"/>
</dbReference>
<evidence type="ECO:0000256" key="8">
    <source>
        <dbReference type="ARBA" id="ARBA00053470"/>
    </source>
</evidence>
<comment type="subunit">
    <text evidence="9">Associates with the 50S ribosomal subunit.</text>
</comment>
<protein>
    <recommendedName>
        <fullName evidence="2 9">GTPase Der</fullName>
    </recommendedName>
    <alternativeName>
        <fullName evidence="7 9">GTP-binding protein EngA</fullName>
    </alternativeName>
</protein>
<dbReference type="InterPro" id="IPR016484">
    <property type="entry name" value="GTPase_Der"/>
</dbReference>
<dbReference type="PANTHER" id="PTHR43834">
    <property type="entry name" value="GTPASE DER"/>
    <property type="match status" value="1"/>
</dbReference>
<comment type="similarity">
    <text evidence="1 9 10 11">Belongs to the TRAFAC class TrmE-Era-EngA-EngB-Septin-like GTPase superfamily. EngA (Der) GTPase family.</text>
</comment>
<feature type="binding site" evidence="9">
    <location>
        <begin position="298"/>
        <end position="301"/>
    </location>
    <ligand>
        <name>GTP</name>
        <dbReference type="ChEBI" id="CHEBI:37565"/>
        <label>2</label>
    </ligand>
</feature>
<dbReference type="GO" id="GO:0043022">
    <property type="term" value="F:ribosome binding"/>
    <property type="evidence" value="ECO:0007669"/>
    <property type="project" value="TreeGrafter"/>
</dbReference>
<dbReference type="NCBIfam" id="TIGR00231">
    <property type="entry name" value="small_GTP"/>
    <property type="match status" value="2"/>
</dbReference>
<keyword evidence="3 9" id="KW-0690">Ribosome biogenesis</keyword>
<dbReference type="CDD" id="cd01894">
    <property type="entry name" value="EngA1"/>
    <property type="match status" value="1"/>
</dbReference>
<reference evidence="13 14" key="2">
    <citation type="submission" date="2008-10" db="EMBL/GenBank/DDBJ databases">
        <title>Draft genome sequence of Anaerococcus hydrogenalis (DSM 7454).</title>
        <authorList>
            <person name="Sudarsanam P."/>
            <person name="Ley R."/>
            <person name="Guruge J."/>
            <person name="Turnbaugh P.J."/>
            <person name="Mahowald M."/>
            <person name="Liep D."/>
            <person name="Gordon J."/>
        </authorList>
    </citation>
    <scope>NUCLEOTIDE SEQUENCE [LARGE SCALE GENOMIC DNA]</scope>
    <source>
        <strain evidence="13 14">DSM 7454</strain>
    </source>
</reference>
<evidence type="ECO:0000256" key="11">
    <source>
        <dbReference type="RuleBase" id="RU004481"/>
    </source>
</evidence>
<evidence type="ECO:0000256" key="4">
    <source>
        <dbReference type="ARBA" id="ARBA00022737"/>
    </source>
</evidence>
<dbReference type="InterPro" id="IPR015946">
    <property type="entry name" value="KH_dom-like_a/b"/>
</dbReference>
<dbReference type="FunFam" id="3.30.300.20:FF:000004">
    <property type="entry name" value="GTPase Der"/>
    <property type="match status" value="1"/>
</dbReference>
<dbReference type="CDD" id="cd01895">
    <property type="entry name" value="EngA2"/>
    <property type="match status" value="1"/>
</dbReference>
<feature type="domain" description="EngA-type G" evidence="12">
    <location>
        <begin position="8"/>
        <end position="172"/>
    </location>
</feature>
<dbReference type="AlphaFoldDB" id="B6W854"/>
<organism evidence="13 14">
    <name type="scientific">Anaerococcus hydrogenalis DSM 7454</name>
    <dbReference type="NCBI Taxonomy" id="561177"/>
    <lineage>
        <taxon>Bacteria</taxon>
        <taxon>Bacillati</taxon>
        <taxon>Bacillota</taxon>
        <taxon>Tissierellia</taxon>
        <taxon>Tissierellales</taxon>
        <taxon>Peptoniphilaceae</taxon>
        <taxon>Anaerococcus</taxon>
    </lineage>
</organism>
<dbReference type="Gene3D" id="3.30.300.20">
    <property type="match status" value="1"/>
</dbReference>
<accession>B6W854</accession>
<dbReference type="PANTHER" id="PTHR43834:SF6">
    <property type="entry name" value="GTPASE DER"/>
    <property type="match status" value="1"/>
</dbReference>
<dbReference type="GO" id="GO:0005525">
    <property type="term" value="F:GTP binding"/>
    <property type="evidence" value="ECO:0007669"/>
    <property type="project" value="UniProtKB-UniRule"/>
</dbReference>
<comment type="function">
    <text evidence="8 9 11">GTPase that plays an essential role in the late steps of ribosome biogenesis.</text>
</comment>
<proteinExistence type="inferred from homology"/>
<dbReference type="Gene3D" id="3.40.50.300">
    <property type="entry name" value="P-loop containing nucleotide triphosphate hydrolases"/>
    <property type="match status" value="2"/>
</dbReference>
<evidence type="ECO:0000256" key="6">
    <source>
        <dbReference type="ARBA" id="ARBA00023134"/>
    </source>
</evidence>
<evidence type="ECO:0000256" key="9">
    <source>
        <dbReference type="HAMAP-Rule" id="MF_00195"/>
    </source>
</evidence>
<dbReference type="HAMAP" id="MF_00195">
    <property type="entry name" value="GTPase_Der"/>
    <property type="match status" value="1"/>
</dbReference>
<evidence type="ECO:0000259" key="12">
    <source>
        <dbReference type="PROSITE" id="PS51712"/>
    </source>
</evidence>
<evidence type="ECO:0000256" key="5">
    <source>
        <dbReference type="ARBA" id="ARBA00022741"/>
    </source>
</evidence>
<dbReference type="Pfam" id="PF14714">
    <property type="entry name" value="KH_dom-like"/>
    <property type="match status" value="1"/>
</dbReference>
<dbReference type="InterPro" id="IPR006073">
    <property type="entry name" value="GTP-bd"/>
</dbReference>
<dbReference type="NCBIfam" id="TIGR03594">
    <property type="entry name" value="GTPase_EngA"/>
    <property type="match status" value="1"/>
</dbReference>
<dbReference type="Pfam" id="PF01926">
    <property type="entry name" value="MMR_HSR1"/>
    <property type="match status" value="2"/>
</dbReference>
<feature type="binding site" evidence="9">
    <location>
        <begin position="124"/>
        <end position="127"/>
    </location>
    <ligand>
        <name>GTP</name>
        <dbReference type="ChEBI" id="CHEBI:37565"/>
        <label>1</label>
    </ligand>
</feature>
<gene>
    <name evidence="9 13" type="primary">der</name>
    <name evidence="13" type="ORF">ANHYDRO_00753</name>
</gene>
<dbReference type="GO" id="GO:0042254">
    <property type="term" value="P:ribosome biogenesis"/>
    <property type="evidence" value="ECO:0007669"/>
    <property type="project" value="UniProtKB-KW"/>
</dbReference>
<dbReference type="FunFam" id="3.40.50.300:FF:000040">
    <property type="entry name" value="GTPase Der"/>
    <property type="match status" value="1"/>
</dbReference>
<dbReference type="EMBL" id="ABXA01000019">
    <property type="protein sequence ID" value="EEB36453.1"/>
    <property type="molecule type" value="Genomic_DNA"/>
</dbReference>
<name>B6W854_9FIRM</name>
<feature type="binding site" evidence="9">
    <location>
        <begin position="61"/>
        <end position="65"/>
    </location>
    <ligand>
        <name>GTP</name>
        <dbReference type="ChEBI" id="CHEBI:37565"/>
        <label>1</label>
    </ligand>
</feature>
<evidence type="ECO:0000256" key="3">
    <source>
        <dbReference type="ARBA" id="ARBA00022517"/>
    </source>
</evidence>
<dbReference type="InterPro" id="IPR031166">
    <property type="entry name" value="G_ENGA"/>
</dbReference>
<evidence type="ECO:0000313" key="14">
    <source>
        <dbReference type="Proteomes" id="UP000005451"/>
    </source>
</evidence>
<reference evidence="13 14" key="1">
    <citation type="submission" date="2008-09" db="EMBL/GenBank/DDBJ databases">
        <authorList>
            <person name="Fulton L."/>
            <person name="Clifton S."/>
            <person name="Fulton B."/>
            <person name="Xu J."/>
            <person name="Minx P."/>
            <person name="Pepin K.H."/>
            <person name="Johnson M."/>
            <person name="Thiruvilangam P."/>
            <person name="Bhonagiri V."/>
            <person name="Nash W.E."/>
            <person name="Mardis E.R."/>
            <person name="Wilson R.K."/>
        </authorList>
    </citation>
    <scope>NUCLEOTIDE SEQUENCE [LARGE SCALE GENOMIC DNA]</scope>
    <source>
        <strain evidence="13 14">DSM 7454</strain>
    </source>
</reference>
<evidence type="ECO:0000256" key="10">
    <source>
        <dbReference type="PROSITE-ProRule" id="PRU01049"/>
    </source>
</evidence>
<dbReference type="SUPFAM" id="SSF52540">
    <property type="entry name" value="P-loop containing nucleoside triphosphate hydrolases"/>
    <property type="match status" value="2"/>
</dbReference>
<dbReference type="STRING" id="561177.ANHYDRO_00753"/>
<evidence type="ECO:0000256" key="2">
    <source>
        <dbReference type="ARBA" id="ARBA00020953"/>
    </source>
</evidence>
<comment type="caution">
    <text evidence="13">The sequence shown here is derived from an EMBL/GenBank/DDBJ whole genome shotgun (WGS) entry which is preliminary data.</text>
</comment>
<feature type="binding site" evidence="9">
    <location>
        <begin position="233"/>
        <end position="237"/>
    </location>
    <ligand>
        <name>GTP</name>
        <dbReference type="ChEBI" id="CHEBI:37565"/>
        <label>2</label>
    </ligand>
</feature>
<keyword evidence="5 9" id="KW-0547">Nucleotide-binding</keyword>
<dbReference type="InterPro" id="IPR005225">
    <property type="entry name" value="Small_GTP-bd"/>
</dbReference>
<feature type="binding site" evidence="9">
    <location>
        <begin position="186"/>
        <end position="193"/>
    </location>
    <ligand>
        <name>GTP</name>
        <dbReference type="ChEBI" id="CHEBI:37565"/>
        <label>2</label>
    </ligand>
</feature>
<sequence>MENNMKAPIVTLVGRTNVGKSTLFNKLVGKRKAITEDENGVTRDRVYDKVEWTGKEFILADTGGLDISNKEIMNQEIKSQVEKALLESDLILFVVDGREGINPHDFEISNELRKYNKKVIVVANKIDRETIPDHIYDFYQFGFDDLVTISAEGSKNLGDLLDKVVESIDFSKFDTDLDATRIAIIGKPNAGKSSLVNHLLNEERMIVTDIAGTTRDAIDTYWQYKDNNYVLIDTAGLRRKNKVSDNIEYYANQRTFDAVDSSEICLFLIDATVGVTEQDTKIAGYAHNKRKAIIIAVNKWDKVEKETNTMRNMEREIRNKLSFALYAPIIFISVLKSQRIIDLLNLIEIVNSNYHTRIKTGVLNTILQDAIMMTAPPQDKGKRLKIYYISQVQTAPPKFLLHVNDKELMHFSYQRYLENQIRQNYSLQGVPFTFEIRERKEK</sequence>
<evidence type="ECO:0000256" key="1">
    <source>
        <dbReference type="ARBA" id="ARBA00008279"/>
    </source>
</evidence>
<dbReference type="FunFam" id="3.40.50.300:FF:000057">
    <property type="entry name" value="GTPase Der"/>
    <property type="match status" value="1"/>
</dbReference>
<evidence type="ECO:0000313" key="13">
    <source>
        <dbReference type="EMBL" id="EEB36453.1"/>
    </source>
</evidence>
<dbReference type="InterPro" id="IPR032859">
    <property type="entry name" value="KH_dom-like"/>
</dbReference>
<keyword evidence="4 11" id="KW-0677">Repeat</keyword>
<dbReference type="eggNOG" id="COG1160">
    <property type="taxonomic scope" value="Bacteria"/>
</dbReference>
<dbReference type="Proteomes" id="UP000005451">
    <property type="component" value="Unassembled WGS sequence"/>
</dbReference>